<keyword evidence="1" id="KW-0472">Membrane</keyword>
<keyword evidence="1" id="KW-1133">Transmembrane helix</keyword>
<evidence type="ECO:0000313" key="2">
    <source>
        <dbReference type="EMBL" id="GHF26042.1"/>
    </source>
</evidence>
<reference evidence="2" key="1">
    <citation type="journal article" date="2014" name="Int. J. Syst. Evol. Microbiol.">
        <title>Complete genome sequence of Corynebacterium casei LMG S-19264T (=DSM 44701T), isolated from a smear-ripened cheese.</title>
        <authorList>
            <consortium name="US DOE Joint Genome Institute (JGI-PGF)"/>
            <person name="Walter F."/>
            <person name="Albersmeier A."/>
            <person name="Kalinowski J."/>
            <person name="Ruckert C."/>
        </authorList>
    </citation>
    <scope>NUCLEOTIDE SEQUENCE</scope>
    <source>
        <strain evidence="2">CGMCC 1.16548</strain>
    </source>
</reference>
<protein>
    <recommendedName>
        <fullName evidence="4">DUF4352 domain-containing protein</fullName>
    </recommendedName>
</protein>
<evidence type="ECO:0008006" key="4">
    <source>
        <dbReference type="Google" id="ProtNLM"/>
    </source>
</evidence>
<gene>
    <name evidence="2" type="ORF">GCM10011600_28730</name>
</gene>
<keyword evidence="3" id="KW-1185">Reference proteome</keyword>
<dbReference type="RefSeq" id="WP_191284235.1">
    <property type="nucleotide sequence ID" value="NZ_BNAI01000011.1"/>
</dbReference>
<sequence>MTLRSHLRAWWPVIAAGGVLLTGGLVAIPLGGWDTVELQSAVVPEHPVGEPYAGHRVSTSIDDIYLTDTHPDGYTELEPGTTFLVVVATMENLTAEPQSSLGSAAFYAFTLPGVVEPDVLLSGSTTWARLVRDGGPGSTLSPGVPDTIQFIFMIDADLYEAGEEVRIGLTDATPEQADLFEGTRWARPHVAVEVPIVIREQR</sequence>
<comment type="caution">
    <text evidence="2">The sequence shown here is derived from an EMBL/GenBank/DDBJ whole genome shotgun (WGS) entry which is preliminary data.</text>
</comment>
<name>A0A8J3GT62_9MICO</name>
<proteinExistence type="predicted"/>
<organism evidence="2 3">
    <name type="scientific">Pseudolysinimonas yzui</name>
    <dbReference type="NCBI Taxonomy" id="2708254"/>
    <lineage>
        <taxon>Bacteria</taxon>
        <taxon>Bacillati</taxon>
        <taxon>Actinomycetota</taxon>
        <taxon>Actinomycetes</taxon>
        <taxon>Micrococcales</taxon>
        <taxon>Microbacteriaceae</taxon>
        <taxon>Pseudolysinimonas</taxon>
    </lineage>
</organism>
<dbReference type="AlphaFoldDB" id="A0A8J3GT62"/>
<evidence type="ECO:0000313" key="3">
    <source>
        <dbReference type="Proteomes" id="UP000617531"/>
    </source>
</evidence>
<feature type="transmembrane region" description="Helical" evidence="1">
    <location>
        <begin position="9"/>
        <end position="33"/>
    </location>
</feature>
<dbReference type="Proteomes" id="UP000617531">
    <property type="component" value="Unassembled WGS sequence"/>
</dbReference>
<keyword evidence="1" id="KW-0812">Transmembrane</keyword>
<accession>A0A8J3GT62</accession>
<evidence type="ECO:0000256" key="1">
    <source>
        <dbReference type="SAM" id="Phobius"/>
    </source>
</evidence>
<reference evidence="2" key="2">
    <citation type="submission" date="2020-09" db="EMBL/GenBank/DDBJ databases">
        <authorList>
            <person name="Sun Q."/>
            <person name="Zhou Y."/>
        </authorList>
    </citation>
    <scope>NUCLEOTIDE SEQUENCE</scope>
    <source>
        <strain evidence="2">CGMCC 1.16548</strain>
    </source>
</reference>
<dbReference type="EMBL" id="BNAI01000011">
    <property type="protein sequence ID" value="GHF26042.1"/>
    <property type="molecule type" value="Genomic_DNA"/>
</dbReference>